<reference evidence="19" key="1">
    <citation type="submission" date="2020-05" db="EMBL/GenBank/DDBJ databases">
        <title>Phylogenomic resolution of chytrid fungi.</title>
        <authorList>
            <person name="Stajich J.E."/>
            <person name="Amses K."/>
            <person name="Simmons R."/>
            <person name="Seto K."/>
            <person name="Myers J."/>
            <person name="Bonds A."/>
            <person name="Quandt C.A."/>
            <person name="Barry K."/>
            <person name="Liu P."/>
            <person name="Grigoriev I."/>
            <person name="Longcore J.E."/>
            <person name="James T.Y."/>
        </authorList>
    </citation>
    <scope>NUCLEOTIDE SEQUENCE</scope>
    <source>
        <strain evidence="19">JEL0476</strain>
    </source>
</reference>
<evidence type="ECO:0000259" key="18">
    <source>
        <dbReference type="PROSITE" id="PS50053"/>
    </source>
</evidence>
<evidence type="ECO:0000256" key="6">
    <source>
        <dbReference type="ARBA" id="ARBA00022692"/>
    </source>
</evidence>
<dbReference type="Gene3D" id="3.10.20.90">
    <property type="entry name" value="Phosphatidylinositol 3-kinase Catalytic Subunit, Chain A, domain 1"/>
    <property type="match status" value="1"/>
</dbReference>
<organism evidence="19 20">
    <name type="scientific">Clydaea vesicula</name>
    <dbReference type="NCBI Taxonomy" id="447962"/>
    <lineage>
        <taxon>Eukaryota</taxon>
        <taxon>Fungi</taxon>
        <taxon>Fungi incertae sedis</taxon>
        <taxon>Chytridiomycota</taxon>
        <taxon>Chytridiomycota incertae sedis</taxon>
        <taxon>Chytridiomycetes</taxon>
        <taxon>Lobulomycetales</taxon>
        <taxon>Lobulomycetaceae</taxon>
        <taxon>Clydaea</taxon>
    </lineage>
</organism>
<evidence type="ECO:0000256" key="15">
    <source>
        <dbReference type="ARBA" id="ARBA00051495"/>
    </source>
</evidence>
<evidence type="ECO:0000256" key="8">
    <source>
        <dbReference type="ARBA" id="ARBA00022832"/>
    </source>
</evidence>
<dbReference type="GO" id="GO:0005789">
    <property type="term" value="C:endoplasmic reticulum membrane"/>
    <property type="evidence" value="ECO:0007669"/>
    <property type="project" value="UniProtKB-SubCell"/>
</dbReference>
<dbReference type="EMBL" id="JADGJW010000173">
    <property type="protein sequence ID" value="KAJ3222500.1"/>
    <property type="molecule type" value="Genomic_DNA"/>
</dbReference>
<keyword evidence="14" id="KW-0275">Fatty acid biosynthesis</keyword>
<comment type="subcellular location">
    <subcellularLocation>
        <location evidence="1">Endoplasmic reticulum membrane</location>
        <topology evidence="1">Multi-pass membrane protein</topology>
    </subcellularLocation>
</comment>
<feature type="transmembrane region" description="Helical" evidence="17">
    <location>
        <begin position="81"/>
        <end position="102"/>
    </location>
</feature>
<evidence type="ECO:0000256" key="7">
    <source>
        <dbReference type="ARBA" id="ARBA00022824"/>
    </source>
</evidence>
<feature type="transmembrane region" description="Helical" evidence="17">
    <location>
        <begin position="122"/>
        <end position="139"/>
    </location>
</feature>
<comment type="caution">
    <text evidence="19">The sequence shown here is derived from an EMBL/GenBank/DDBJ whole genome shotgun (WGS) entry which is preliminary data.</text>
</comment>
<dbReference type="PANTHER" id="PTHR10556:SF28">
    <property type="entry name" value="VERY-LONG-CHAIN ENOYL-COA REDUCTASE"/>
    <property type="match status" value="1"/>
</dbReference>
<dbReference type="CDD" id="cd01801">
    <property type="entry name" value="Ubl_TECR_like"/>
    <property type="match status" value="1"/>
</dbReference>
<dbReference type="AlphaFoldDB" id="A0AAD5Y1H4"/>
<proteinExistence type="inferred from homology"/>
<keyword evidence="12" id="KW-0443">Lipid metabolism</keyword>
<dbReference type="FunFam" id="1.20.120.1630:FF:000010">
    <property type="entry name" value="Steroid alpha reductase family protein"/>
    <property type="match status" value="1"/>
</dbReference>
<dbReference type="Gene3D" id="1.20.120.1630">
    <property type="match status" value="1"/>
</dbReference>
<evidence type="ECO:0000256" key="16">
    <source>
        <dbReference type="ARBA" id="ARBA00058640"/>
    </source>
</evidence>
<evidence type="ECO:0000256" key="10">
    <source>
        <dbReference type="ARBA" id="ARBA00022989"/>
    </source>
</evidence>
<evidence type="ECO:0000256" key="12">
    <source>
        <dbReference type="ARBA" id="ARBA00023098"/>
    </source>
</evidence>
<evidence type="ECO:0000313" key="20">
    <source>
        <dbReference type="Proteomes" id="UP001211065"/>
    </source>
</evidence>
<dbReference type="PROSITE" id="PS50053">
    <property type="entry name" value="UBIQUITIN_2"/>
    <property type="match status" value="1"/>
</dbReference>
<comment type="similarity">
    <text evidence="3">Belongs to the steroid 5-alpha reductase family.</text>
</comment>
<comment type="catalytic activity">
    <reaction evidence="15">
        <text>a very-long-chain 2,3-saturated fatty acyl-CoA + NADP(+) = a very-long-chain (2E)-enoyl-CoA + NADPH + H(+)</text>
        <dbReference type="Rhea" id="RHEA:14473"/>
        <dbReference type="ChEBI" id="CHEBI:15378"/>
        <dbReference type="ChEBI" id="CHEBI:57783"/>
        <dbReference type="ChEBI" id="CHEBI:58349"/>
        <dbReference type="ChEBI" id="CHEBI:83724"/>
        <dbReference type="ChEBI" id="CHEBI:83728"/>
        <dbReference type="EC" id="1.3.1.93"/>
    </reaction>
</comment>
<evidence type="ECO:0000256" key="14">
    <source>
        <dbReference type="ARBA" id="ARBA00023160"/>
    </source>
</evidence>
<keyword evidence="13 17" id="KW-0472">Membrane</keyword>
<evidence type="ECO:0000256" key="11">
    <source>
        <dbReference type="ARBA" id="ARBA00023002"/>
    </source>
</evidence>
<dbReference type="Pfam" id="PF00240">
    <property type="entry name" value="ubiquitin"/>
    <property type="match status" value="1"/>
</dbReference>
<feature type="transmembrane region" description="Helical" evidence="17">
    <location>
        <begin position="160"/>
        <end position="177"/>
    </location>
</feature>
<evidence type="ECO:0000256" key="1">
    <source>
        <dbReference type="ARBA" id="ARBA00004477"/>
    </source>
</evidence>
<evidence type="ECO:0000256" key="17">
    <source>
        <dbReference type="SAM" id="Phobius"/>
    </source>
</evidence>
<evidence type="ECO:0000313" key="19">
    <source>
        <dbReference type="EMBL" id="KAJ3222500.1"/>
    </source>
</evidence>
<evidence type="ECO:0000256" key="2">
    <source>
        <dbReference type="ARBA" id="ARBA00005194"/>
    </source>
</evidence>
<dbReference type="InterPro" id="IPR029071">
    <property type="entry name" value="Ubiquitin-like_domsf"/>
</dbReference>
<keyword evidence="20" id="KW-1185">Reference proteome</keyword>
<keyword evidence="10 17" id="KW-1133">Transmembrane helix</keyword>
<comment type="function">
    <text evidence="16">Catalyzes the last of the four reactions of the long-chain fatty acids elongation cycle. This endoplasmic reticulum-bound enzymatic process, allows the addition of 2 carbons to the chain of long- and very long-chain fatty acids/VLCFAs per cycle. This enzyme reduces the trans-2,3-enoyl-CoA fatty acid intermediate to an acyl-CoA that can be further elongated by entering a new cycle of elongation. Thereby, it participates in the production of VLCFAs of different chain lengths that are involved in multiple biological processes as precursors of membrane lipids and lipid mediators.</text>
</comment>
<dbReference type="SUPFAM" id="SSF54236">
    <property type="entry name" value="Ubiquitin-like"/>
    <property type="match status" value="1"/>
</dbReference>
<feature type="transmembrane region" description="Helical" evidence="17">
    <location>
        <begin position="269"/>
        <end position="288"/>
    </location>
</feature>
<dbReference type="InterPro" id="IPR000626">
    <property type="entry name" value="Ubiquitin-like_dom"/>
</dbReference>
<keyword evidence="11" id="KW-0560">Oxidoreductase</keyword>
<dbReference type="Pfam" id="PF02544">
    <property type="entry name" value="Steroid_dh"/>
    <property type="match status" value="1"/>
</dbReference>
<keyword evidence="9" id="KW-0521">NADP</keyword>
<dbReference type="GO" id="GO:0042761">
    <property type="term" value="P:very long-chain fatty acid biosynthetic process"/>
    <property type="evidence" value="ECO:0007669"/>
    <property type="project" value="TreeGrafter"/>
</dbReference>
<accession>A0AAD5Y1H4</accession>
<dbReference type="PROSITE" id="PS50244">
    <property type="entry name" value="S5A_REDUCTASE"/>
    <property type="match status" value="1"/>
</dbReference>
<evidence type="ECO:0000256" key="4">
    <source>
        <dbReference type="ARBA" id="ARBA00012530"/>
    </source>
</evidence>
<dbReference type="GO" id="GO:0102758">
    <property type="term" value="F:very-long-chain enoyl-CoA reductase activity"/>
    <property type="evidence" value="ECO:0007669"/>
    <property type="project" value="UniProtKB-EC"/>
</dbReference>
<protein>
    <recommendedName>
        <fullName evidence="4">very-long-chain enoyl-CoA reductase</fullName>
        <ecNumber evidence="4">1.3.1.93</ecNumber>
    </recommendedName>
</protein>
<keyword evidence="8" id="KW-0276">Fatty acid metabolism</keyword>
<evidence type="ECO:0000256" key="13">
    <source>
        <dbReference type="ARBA" id="ARBA00023136"/>
    </source>
</evidence>
<keyword evidence="5" id="KW-0444">Lipid biosynthesis</keyword>
<feature type="domain" description="Ubiquitin-like" evidence="18">
    <location>
        <begin position="2"/>
        <end position="74"/>
    </location>
</feature>
<dbReference type="EC" id="1.3.1.93" evidence="4"/>
<keyword evidence="6 17" id="KW-0812">Transmembrane</keyword>
<sequence>MINLVVKDRKGKVLLPSLELDELTSTVSQINSKINQKFKHMYPSRQRLTFENKVLQKEDPISKFDFKNGDVIQLKDLGPQIGWTTVFLIEYFGPIFIHPLFYFFPNIFYPGYAEADYQKSNVQALALIMVVLHFLKREFETIFVHRFSSETMPYTNLPKNCFHYWVLGGFNLAYWIYKPNNAGYFKFIWTKLGFENGIDDQYLILATLIALWTFAQLSNYKTHCILRDLRPPGLKTRKIPQGYGFNLVSCPNYFFEMLGWFVISLMTNSLASYMFFFVGAAQMTDWAVKKHLRYKKDFKSEYPKNRKILFPFIF</sequence>
<keyword evidence="7" id="KW-0256">Endoplasmic reticulum</keyword>
<dbReference type="InterPro" id="IPR039357">
    <property type="entry name" value="SRD5A/TECR"/>
</dbReference>
<gene>
    <name evidence="19" type="primary">TSC13</name>
    <name evidence="19" type="ORF">HK099_002254</name>
</gene>
<dbReference type="Proteomes" id="UP001211065">
    <property type="component" value="Unassembled WGS sequence"/>
</dbReference>
<evidence type="ECO:0000256" key="3">
    <source>
        <dbReference type="ARBA" id="ARBA00007742"/>
    </source>
</evidence>
<evidence type="ECO:0000256" key="9">
    <source>
        <dbReference type="ARBA" id="ARBA00022857"/>
    </source>
</evidence>
<evidence type="ECO:0000256" key="5">
    <source>
        <dbReference type="ARBA" id="ARBA00022516"/>
    </source>
</evidence>
<comment type="pathway">
    <text evidence="2">Lipid metabolism; fatty acid biosynthesis.</text>
</comment>
<dbReference type="InterPro" id="IPR001104">
    <property type="entry name" value="3-oxo-5_a-steroid_4-DH_C"/>
</dbReference>
<dbReference type="PANTHER" id="PTHR10556">
    <property type="entry name" value="3-OXO-5-ALPHA-STEROID 4-DEHYDROGENASE"/>
    <property type="match status" value="1"/>
</dbReference>
<name>A0AAD5Y1H4_9FUNG</name>